<sequence length="117" mass="13089">MKQFPLRRAALIGLIGASALLASCTQEQQNQMKRSVQNWTGTDGILEIYSGGTVVRRFLKIDKLSTATGTSDGGFRQYRFGYGIYDANNNGLVDPGEKRVYFEISDFTQYIFYGNPN</sequence>
<gene>
    <name evidence="1" type="ORF">RV045_02480</name>
</gene>
<organism evidence="1 2">
    <name type="scientific">Amphibiibacter pelophylacis</name>
    <dbReference type="NCBI Taxonomy" id="1799477"/>
    <lineage>
        <taxon>Bacteria</taxon>
        <taxon>Pseudomonadati</taxon>
        <taxon>Pseudomonadota</taxon>
        <taxon>Betaproteobacteria</taxon>
        <taxon>Burkholderiales</taxon>
        <taxon>Sphaerotilaceae</taxon>
        <taxon>Amphibiibacter</taxon>
    </lineage>
</organism>
<reference evidence="1" key="1">
    <citation type="submission" date="2023-10" db="EMBL/GenBank/DDBJ databases">
        <title>Amphibacter perezi, gen. nov., sp. nov. a novel taxa of the family Comamonadaceae, class Betaproteobacteria isolated from the skin microbiota of Pelophylax perezi from different populations.</title>
        <authorList>
            <person name="Costa S."/>
            <person name="Proenca D.N."/>
            <person name="Lopes I."/>
            <person name="Morais P.V."/>
        </authorList>
    </citation>
    <scope>NUCLEOTIDE SEQUENCE</scope>
    <source>
        <strain evidence="1">SL12-8</strain>
    </source>
</reference>
<evidence type="ECO:0000313" key="2">
    <source>
        <dbReference type="Proteomes" id="UP001364695"/>
    </source>
</evidence>
<keyword evidence="2" id="KW-1185">Reference proteome</keyword>
<protein>
    <submittedName>
        <fullName evidence="1">Uncharacterized protein</fullName>
    </submittedName>
</protein>
<evidence type="ECO:0000313" key="1">
    <source>
        <dbReference type="EMBL" id="MEJ7137296.1"/>
    </source>
</evidence>
<proteinExistence type="predicted"/>
<dbReference type="Proteomes" id="UP001364695">
    <property type="component" value="Unassembled WGS sequence"/>
</dbReference>
<accession>A0ACC6NZ86</accession>
<dbReference type="EMBL" id="JAWDIE010000003">
    <property type="protein sequence ID" value="MEJ7137296.1"/>
    <property type="molecule type" value="Genomic_DNA"/>
</dbReference>
<comment type="caution">
    <text evidence="1">The sequence shown here is derived from an EMBL/GenBank/DDBJ whole genome shotgun (WGS) entry which is preliminary data.</text>
</comment>
<name>A0ACC6NZ86_9BURK</name>